<keyword evidence="8" id="KW-1185">Reference proteome</keyword>
<comment type="subcellular location">
    <subcellularLocation>
        <location evidence="1">Membrane</location>
        <topology evidence="1">Multi-pass membrane protein</topology>
    </subcellularLocation>
</comment>
<dbReference type="Proteomes" id="UP001501747">
    <property type="component" value="Unassembled WGS sequence"/>
</dbReference>
<gene>
    <name evidence="7" type="ORF">GCM10022247_10380</name>
</gene>
<evidence type="ECO:0000256" key="1">
    <source>
        <dbReference type="ARBA" id="ARBA00004141"/>
    </source>
</evidence>
<keyword evidence="3 5" id="KW-1133">Transmembrane helix</keyword>
<evidence type="ECO:0000256" key="3">
    <source>
        <dbReference type="ARBA" id="ARBA00022989"/>
    </source>
</evidence>
<dbReference type="RefSeq" id="WP_344871363.1">
    <property type="nucleotide sequence ID" value="NZ_BAABAL010000005.1"/>
</dbReference>
<feature type="transmembrane region" description="Helical" evidence="5">
    <location>
        <begin position="28"/>
        <end position="51"/>
    </location>
</feature>
<sequence>MSKTSVSVSRGVWLVAKRELNTRVRSKAFVIGTAAIIVVIAAYIGVMFFVGQSMSQTTVGMTGQASVLAEPLKTSAKALGEDVSVTTVPDVATGERQVAEGEIDVLVSGATDKLQVLVKKDLGNQVRAALDGLVRQQALDAELAEAGLDPNAVRTTVAGAKFEVRTIEPDDPERGERLGVAMGVTFLLYGSLLMFGMAVAQGVVEEKSSRVIELLLSAVRPWQLLAGKVLGIGLVGLLQMGIVAGVGLTAAIQLGVLTLPQGAVLVTVLSTLVWYFLGFFLYAVLFATAGSLVSRQEDINSVVQPLMFSAIIPFVLTFITIPRDPESKLLEVLSFIPPFSPIVMPARAALGVAPPWQVIVSAVIAAAALAGLIWLAGRVFGNAVLRTGSRVKLRDAFRAS</sequence>
<feature type="domain" description="ABC-2 type transporter transmembrane" evidence="6">
    <location>
        <begin position="27"/>
        <end position="376"/>
    </location>
</feature>
<keyword evidence="2 5" id="KW-0812">Transmembrane</keyword>
<accession>A0ABP7R625</accession>
<feature type="transmembrane region" description="Helical" evidence="5">
    <location>
        <begin position="305"/>
        <end position="321"/>
    </location>
</feature>
<dbReference type="EMBL" id="BAABAL010000005">
    <property type="protein sequence ID" value="GAA3993038.1"/>
    <property type="molecule type" value="Genomic_DNA"/>
</dbReference>
<feature type="transmembrane region" description="Helical" evidence="5">
    <location>
        <begin position="272"/>
        <end position="293"/>
    </location>
</feature>
<proteinExistence type="predicted"/>
<evidence type="ECO:0000313" key="7">
    <source>
        <dbReference type="EMBL" id="GAA3993038.1"/>
    </source>
</evidence>
<reference evidence="8" key="1">
    <citation type="journal article" date="2019" name="Int. J. Syst. Evol. Microbiol.">
        <title>The Global Catalogue of Microorganisms (GCM) 10K type strain sequencing project: providing services to taxonomists for standard genome sequencing and annotation.</title>
        <authorList>
            <consortium name="The Broad Institute Genomics Platform"/>
            <consortium name="The Broad Institute Genome Sequencing Center for Infectious Disease"/>
            <person name="Wu L."/>
            <person name="Ma J."/>
        </authorList>
    </citation>
    <scope>NUCLEOTIDE SEQUENCE [LARGE SCALE GENOMIC DNA]</scope>
    <source>
        <strain evidence="8">JCM 17342</strain>
    </source>
</reference>
<name>A0ABP7R625_9PSEU</name>
<comment type="caution">
    <text evidence="7">The sequence shown here is derived from an EMBL/GenBank/DDBJ whole genome shotgun (WGS) entry which is preliminary data.</text>
</comment>
<dbReference type="PANTHER" id="PTHR43471">
    <property type="entry name" value="ABC TRANSPORTER PERMEASE"/>
    <property type="match status" value="1"/>
</dbReference>
<feature type="transmembrane region" description="Helical" evidence="5">
    <location>
        <begin position="178"/>
        <end position="204"/>
    </location>
</feature>
<evidence type="ECO:0000256" key="5">
    <source>
        <dbReference type="SAM" id="Phobius"/>
    </source>
</evidence>
<evidence type="ECO:0000256" key="2">
    <source>
        <dbReference type="ARBA" id="ARBA00022692"/>
    </source>
</evidence>
<dbReference type="InterPro" id="IPR013525">
    <property type="entry name" value="ABC2_TM"/>
</dbReference>
<organism evidence="7 8">
    <name type="scientific">Allokutzneria multivorans</name>
    <dbReference type="NCBI Taxonomy" id="1142134"/>
    <lineage>
        <taxon>Bacteria</taxon>
        <taxon>Bacillati</taxon>
        <taxon>Actinomycetota</taxon>
        <taxon>Actinomycetes</taxon>
        <taxon>Pseudonocardiales</taxon>
        <taxon>Pseudonocardiaceae</taxon>
        <taxon>Allokutzneria</taxon>
    </lineage>
</organism>
<evidence type="ECO:0000313" key="8">
    <source>
        <dbReference type="Proteomes" id="UP001501747"/>
    </source>
</evidence>
<evidence type="ECO:0000259" key="6">
    <source>
        <dbReference type="Pfam" id="PF12698"/>
    </source>
</evidence>
<feature type="transmembrane region" description="Helical" evidence="5">
    <location>
        <begin position="356"/>
        <end position="376"/>
    </location>
</feature>
<protein>
    <submittedName>
        <fullName evidence="7">ABC transporter permease</fullName>
    </submittedName>
</protein>
<dbReference type="Pfam" id="PF12698">
    <property type="entry name" value="ABC2_membrane_3"/>
    <property type="match status" value="1"/>
</dbReference>
<evidence type="ECO:0000256" key="4">
    <source>
        <dbReference type="ARBA" id="ARBA00023136"/>
    </source>
</evidence>
<keyword evidence="4 5" id="KW-0472">Membrane</keyword>
<feature type="transmembrane region" description="Helical" evidence="5">
    <location>
        <begin position="225"/>
        <end position="252"/>
    </location>
</feature>